<evidence type="ECO:0000256" key="1">
    <source>
        <dbReference type="SAM" id="MobiDB-lite"/>
    </source>
</evidence>
<keyword evidence="2" id="KW-0472">Membrane</keyword>
<gene>
    <name evidence="3" type="ORF">Asi02nite_31760</name>
</gene>
<accession>A0ABQ4CRN8</accession>
<dbReference type="RefSeq" id="WP_203713671.1">
    <property type="nucleotide sequence ID" value="NZ_BONE01000023.1"/>
</dbReference>
<sequence length="281" mass="30209">MANAEGFPAGAVTRLGPPPPDLPPPAPPEGPRRPRRLLWWFAGAATLIMLVGLFAVVVTRPGGGLFPDHLDAPVDARPPLARACPPPPDVPGGTPAPSPSAPLPAPSGGARTVDERTGISYPAYGPPWETWHTVWNAGELEVPYRVGQHFVTERAYDGASDYHASVLSGAVPAATNDAFTFDLECVGRRVATDARTNYYPQPNEQELIRDERTVLSGRPAWVTVFRLHFSAPGLRARSELVALACIDVGRPTAAVLYVSVPETHREWDWVIDDALAGMRPV</sequence>
<reference evidence="3 4" key="1">
    <citation type="submission" date="2021-01" db="EMBL/GenBank/DDBJ databases">
        <title>Whole genome shotgun sequence of Asanoa siamensis NBRC 107932.</title>
        <authorList>
            <person name="Komaki H."/>
            <person name="Tamura T."/>
        </authorList>
    </citation>
    <scope>NUCLEOTIDE SEQUENCE [LARGE SCALE GENOMIC DNA]</scope>
    <source>
        <strain evidence="3 4">NBRC 107932</strain>
    </source>
</reference>
<keyword evidence="4" id="KW-1185">Reference proteome</keyword>
<evidence type="ECO:0000313" key="3">
    <source>
        <dbReference type="EMBL" id="GIF73658.1"/>
    </source>
</evidence>
<keyword evidence="2" id="KW-1133">Transmembrane helix</keyword>
<proteinExistence type="predicted"/>
<keyword evidence="2" id="KW-0812">Transmembrane</keyword>
<evidence type="ECO:0000313" key="4">
    <source>
        <dbReference type="Proteomes" id="UP000604117"/>
    </source>
</evidence>
<name>A0ABQ4CRN8_9ACTN</name>
<evidence type="ECO:0000256" key="2">
    <source>
        <dbReference type="SAM" id="Phobius"/>
    </source>
</evidence>
<organism evidence="3 4">
    <name type="scientific">Asanoa siamensis</name>
    <dbReference type="NCBI Taxonomy" id="926357"/>
    <lineage>
        <taxon>Bacteria</taxon>
        <taxon>Bacillati</taxon>
        <taxon>Actinomycetota</taxon>
        <taxon>Actinomycetes</taxon>
        <taxon>Micromonosporales</taxon>
        <taxon>Micromonosporaceae</taxon>
        <taxon>Asanoa</taxon>
    </lineage>
</organism>
<feature type="transmembrane region" description="Helical" evidence="2">
    <location>
        <begin position="37"/>
        <end position="58"/>
    </location>
</feature>
<feature type="region of interest" description="Disordered" evidence="1">
    <location>
        <begin position="1"/>
        <end position="30"/>
    </location>
</feature>
<feature type="compositionally biased region" description="Pro residues" evidence="1">
    <location>
        <begin position="16"/>
        <end position="29"/>
    </location>
</feature>
<dbReference type="EMBL" id="BONE01000023">
    <property type="protein sequence ID" value="GIF73658.1"/>
    <property type="molecule type" value="Genomic_DNA"/>
</dbReference>
<feature type="region of interest" description="Disordered" evidence="1">
    <location>
        <begin position="77"/>
        <end position="115"/>
    </location>
</feature>
<comment type="caution">
    <text evidence="3">The sequence shown here is derived from an EMBL/GenBank/DDBJ whole genome shotgun (WGS) entry which is preliminary data.</text>
</comment>
<dbReference type="Proteomes" id="UP000604117">
    <property type="component" value="Unassembled WGS sequence"/>
</dbReference>
<feature type="compositionally biased region" description="Pro residues" evidence="1">
    <location>
        <begin position="84"/>
        <end position="105"/>
    </location>
</feature>
<protein>
    <submittedName>
        <fullName evidence="3">Uncharacterized protein</fullName>
    </submittedName>
</protein>